<comment type="caution">
    <text evidence="2">The sequence shown here is derived from an EMBL/GenBank/DDBJ whole genome shotgun (WGS) entry which is preliminary data.</text>
</comment>
<name>A0A0N0P503_LEPSE</name>
<dbReference type="EMBL" id="LJSK01000159">
    <property type="protein sequence ID" value="KPI85896.1"/>
    <property type="molecule type" value="Genomic_DNA"/>
</dbReference>
<dbReference type="Proteomes" id="UP000038009">
    <property type="component" value="Unassembled WGS sequence"/>
</dbReference>
<sequence length="401" mass="44213">MSELLPLSERSFRALEDAYDRQLQHARLLHQQSPLPTSSASLQRLSHSAGAAAKEMQRLCSEVRHLHRRFQKIAAGTEPTFSEGERARLSLLGFDVTPLSSSPIPYDNSFCEMAQCCGEQHSSSLQVEGSAEVAALRLENAQLLSSLAWYSFREKAADASFSASHQAMATAASHSSSSFSQELLKRLNAVRALSESLSRSQSSRLPAPEPCDAQSAVDVAIQELLKLQQFPPQVRVKRIESSSLYMLDRPVCITFASPQSTTLVVRDPEGVEEDRDLRAHLMHLYGPLLRALNWHPPSTSDAGVPAARRPFLSDNCRSLLPSFDSAQTAPPTPNIRAAARNIERERFPVSPYHQRFDAPPPLSPEQRARASSMGRASAVGPDETQHFSATEQSAFSMMTHR</sequence>
<gene>
    <name evidence="2" type="ORF">ABL78_5028</name>
</gene>
<evidence type="ECO:0000256" key="1">
    <source>
        <dbReference type="SAM" id="MobiDB-lite"/>
    </source>
</evidence>
<protein>
    <submittedName>
        <fullName evidence="2">Uncharacterized protein</fullName>
    </submittedName>
</protein>
<proteinExistence type="predicted"/>
<dbReference type="VEuPathDB" id="TriTrypDB:Lsey_0159_0060"/>
<dbReference type="OrthoDB" id="263517at2759"/>
<keyword evidence="3" id="KW-1185">Reference proteome</keyword>
<organism evidence="2 3">
    <name type="scientific">Leptomonas seymouri</name>
    <dbReference type="NCBI Taxonomy" id="5684"/>
    <lineage>
        <taxon>Eukaryota</taxon>
        <taxon>Discoba</taxon>
        <taxon>Euglenozoa</taxon>
        <taxon>Kinetoplastea</taxon>
        <taxon>Metakinetoplastina</taxon>
        <taxon>Trypanosomatida</taxon>
        <taxon>Trypanosomatidae</taxon>
        <taxon>Leishmaniinae</taxon>
        <taxon>Leptomonas</taxon>
    </lineage>
</organism>
<feature type="region of interest" description="Disordered" evidence="1">
    <location>
        <begin position="349"/>
        <end position="401"/>
    </location>
</feature>
<feature type="compositionally biased region" description="Polar residues" evidence="1">
    <location>
        <begin position="386"/>
        <end position="401"/>
    </location>
</feature>
<evidence type="ECO:0000313" key="3">
    <source>
        <dbReference type="Proteomes" id="UP000038009"/>
    </source>
</evidence>
<dbReference type="AlphaFoldDB" id="A0A0N0P503"/>
<reference evidence="2 3" key="1">
    <citation type="journal article" date="2015" name="PLoS Pathog.">
        <title>Leptomonas seymouri: Adaptations to the Dixenous Life Cycle Analyzed by Genome Sequencing, Transcriptome Profiling and Co-infection with Leishmania donovani.</title>
        <authorList>
            <person name="Kraeva N."/>
            <person name="Butenko A."/>
            <person name="Hlavacova J."/>
            <person name="Kostygov A."/>
            <person name="Myskova J."/>
            <person name="Grybchuk D."/>
            <person name="Lestinova T."/>
            <person name="Votypka J."/>
            <person name="Volf P."/>
            <person name="Opperdoes F."/>
            <person name="Flegontov P."/>
            <person name="Lukes J."/>
            <person name="Yurchenko V."/>
        </authorList>
    </citation>
    <scope>NUCLEOTIDE SEQUENCE [LARGE SCALE GENOMIC DNA]</scope>
    <source>
        <strain evidence="2 3">ATCC 30220</strain>
    </source>
</reference>
<dbReference type="OMA" id="AVSSENC"/>
<evidence type="ECO:0000313" key="2">
    <source>
        <dbReference type="EMBL" id="KPI85896.1"/>
    </source>
</evidence>
<feature type="compositionally biased region" description="Low complexity" evidence="1">
    <location>
        <begin position="369"/>
        <end position="378"/>
    </location>
</feature>
<accession>A0A0N0P503</accession>